<dbReference type="Gene3D" id="2.40.340.10">
    <property type="entry name" value="MoeA, C-terminal, domain IV"/>
    <property type="match status" value="1"/>
</dbReference>
<evidence type="ECO:0000313" key="11">
    <source>
        <dbReference type="Proteomes" id="UP001501265"/>
    </source>
</evidence>
<dbReference type="InterPro" id="IPR038987">
    <property type="entry name" value="MoeA-like"/>
</dbReference>
<organism evidence="10 11">
    <name type="scientific">Streptomyces ziwulingensis</name>
    <dbReference type="NCBI Taxonomy" id="1045501"/>
    <lineage>
        <taxon>Bacteria</taxon>
        <taxon>Bacillati</taxon>
        <taxon>Actinomycetota</taxon>
        <taxon>Actinomycetes</taxon>
        <taxon>Kitasatosporales</taxon>
        <taxon>Streptomycetaceae</taxon>
        <taxon>Streptomyces</taxon>
    </lineage>
</organism>
<comment type="similarity">
    <text evidence="3 7">Belongs to the MoeA family.</text>
</comment>
<sequence>MSSPAPRAAGHDHQGPDHRAGRPGHRTGPDALWSVEDHLADILAAVRPLEPIELNLLDAQGCLLVEDVTVPVSLPPFDNSSMDGYAVRVTDVAGASEEFPAVLEVVGDIAAGLAESPHVGPGQAARIMTGAPLPSGAEAVVPVEWTDGGLGGGPVTGMRARSKAPEGAGGQVRVHRPAEARAHVRAQGSDVRAGDRALAAGTVLGPPQIGLLAAIGRGRVRVRPRPRVVVLSTGSELVQPDEPLAHGQIYDSNSFALTAAAHDAGAIAYRVGAVTDDAETLRATIEDQLVRADLLVTTGGVSVGAYDVVKEALAHVADEDEPGSGVEFRKLAMQPGKPQGFGSVGPDHTPLLALPGNPVSSYVSFELFVRPAIRTLMGLPDVHRPRVRATLTAGKALTSPKGRRQFLRATHTDGSVTPVGGAGSHLVAALAHADALIVVPEDVESVEPGTEVEVVLLG</sequence>
<dbReference type="SUPFAM" id="SSF53218">
    <property type="entry name" value="Molybdenum cofactor biosynthesis proteins"/>
    <property type="match status" value="1"/>
</dbReference>
<dbReference type="Gene3D" id="3.40.980.10">
    <property type="entry name" value="MoaB/Mog-like domain"/>
    <property type="match status" value="1"/>
</dbReference>
<comment type="pathway">
    <text evidence="2 7">Cofactor biosynthesis; molybdopterin biosynthesis.</text>
</comment>
<dbReference type="SUPFAM" id="SSF63867">
    <property type="entry name" value="MoeA C-terminal domain-like"/>
    <property type="match status" value="1"/>
</dbReference>
<comment type="function">
    <text evidence="1 7">Catalyzes the insertion of molybdate into adenylated molybdopterin with the concomitant release of AMP.</text>
</comment>
<dbReference type="EMBL" id="BAABIG010000083">
    <property type="protein sequence ID" value="GAA4821578.1"/>
    <property type="molecule type" value="Genomic_DNA"/>
</dbReference>
<dbReference type="PANTHER" id="PTHR10192:SF5">
    <property type="entry name" value="GEPHYRIN"/>
    <property type="match status" value="1"/>
</dbReference>
<dbReference type="SUPFAM" id="SSF63882">
    <property type="entry name" value="MoeA N-terminal region -like"/>
    <property type="match status" value="1"/>
</dbReference>
<dbReference type="SMART" id="SM00852">
    <property type="entry name" value="MoCF_biosynth"/>
    <property type="match status" value="1"/>
</dbReference>
<name>A0ABP9D3H1_9ACTN</name>
<keyword evidence="7" id="KW-0479">Metal-binding</keyword>
<evidence type="ECO:0000256" key="1">
    <source>
        <dbReference type="ARBA" id="ARBA00002901"/>
    </source>
</evidence>
<dbReference type="Pfam" id="PF00994">
    <property type="entry name" value="MoCF_biosynth"/>
    <property type="match status" value="1"/>
</dbReference>
<comment type="cofactor">
    <cofactor evidence="7">
        <name>Mg(2+)</name>
        <dbReference type="ChEBI" id="CHEBI:18420"/>
    </cofactor>
</comment>
<evidence type="ECO:0000259" key="9">
    <source>
        <dbReference type="SMART" id="SM00852"/>
    </source>
</evidence>
<dbReference type="Gene3D" id="3.90.105.10">
    <property type="entry name" value="Molybdopterin biosynthesis moea protein, domain 2"/>
    <property type="match status" value="1"/>
</dbReference>
<keyword evidence="7" id="KW-0460">Magnesium</keyword>
<dbReference type="Pfam" id="PF03453">
    <property type="entry name" value="MoeA_N"/>
    <property type="match status" value="1"/>
</dbReference>
<gene>
    <name evidence="10" type="ORF">GCM10023220_63430</name>
</gene>
<evidence type="ECO:0000256" key="8">
    <source>
        <dbReference type="SAM" id="MobiDB-lite"/>
    </source>
</evidence>
<dbReference type="InterPro" id="IPR036135">
    <property type="entry name" value="MoeA_linker/N_sf"/>
</dbReference>
<dbReference type="InterPro" id="IPR036425">
    <property type="entry name" value="MoaB/Mog-like_dom_sf"/>
</dbReference>
<feature type="compositionally biased region" description="Basic and acidic residues" evidence="8">
    <location>
        <begin position="9"/>
        <end position="20"/>
    </location>
</feature>
<dbReference type="PANTHER" id="PTHR10192">
    <property type="entry name" value="MOLYBDOPTERIN BIOSYNTHESIS PROTEIN"/>
    <property type="match status" value="1"/>
</dbReference>
<evidence type="ECO:0000256" key="2">
    <source>
        <dbReference type="ARBA" id="ARBA00005046"/>
    </source>
</evidence>
<keyword evidence="4 7" id="KW-0500">Molybdenum</keyword>
<dbReference type="NCBIfam" id="NF045515">
    <property type="entry name" value="Glp_gephyrin"/>
    <property type="match status" value="1"/>
</dbReference>
<comment type="catalytic activity">
    <reaction evidence="6">
        <text>adenylyl-molybdopterin + molybdate = Mo-molybdopterin + AMP + H(+)</text>
        <dbReference type="Rhea" id="RHEA:35047"/>
        <dbReference type="ChEBI" id="CHEBI:15378"/>
        <dbReference type="ChEBI" id="CHEBI:36264"/>
        <dbReference type="ChEBI" id="CHEBI:62727"/>
        <dbReference type="ChEBI" id="CHEBI:71302"/>
        <dbReference type="ChEBI" id="CHEBI:456215"/>
        <dbReference type="EC" id="2.10.1.1"/>
    </reaction>
</comment>
<evidence type="ECO:0000313" key="10">
    <source>
        <dbReference type="EMBL" id="GAA4821578.1"/>
    </source>
</evidence>
<evidence type="ECO:0000256" key="7">
    <source>
        <dbReference type="RuleBase" id="RU365090"/>
    </source>
</evidence>
<dbReference type="Pfam" id="PF03454">
    <property type="entry name" value="MoeA_C"/>
    <property type="match status" value="1"/>
</dbReference>
<dbReference type="Proteomes" id="UP001501265">
    <property type="component" value="Unassembled WGS sequence"/>
</dbReference>
<evidence type="ECO:0000256" key="5">
    <source>
        <dbReference type="ARBA" id="ARBA00023150"/>
    </source>
</evidence>
<comment type="caution">
    <text evidence="10">The sequence shown here is derived from an EMBL/GenBank/DDBJ whole genome shotgun (WGS) entry which is preliminary data.</text>
</comment>
<evidence type="ECO:0000256" key="4">
    <source>
        <dbReference type="ARBA" id="ARBA00022505"/>
    </source>
</evidence>
<proteinExistence type="inferred from homology"/>
<dbReference type="InterPro" id="IPR005110">
    <property type="entry name" value="MoeA_linker/N"/>
</dbReference>
<dbReference type="InterPro" id="IPR005111">
    <property type="entry name" value="MoeA_C_domain_IV"/>
</dbReference>
<evidence type="ECO:0000256" key="6">
    <source>
        <dbReference type="ARBA" id="ARBA00047317"/>
    </source>
</evidence>
<keyword evidence="5 7" id="KW-0501">Molybdenum cofactor biosynthesis</keyword>
<protein>
    <recommendedName>
        <fullName evidence="7">Molybdopterin molybdenumtransferase</fullName>
        <ecNumber evidence="7">2.10.1.1</ecNumber>
    </recommendedName>
</protein>
<dbReference type="InterPro" id="IPR001453">
    <property type="entry name" value="MoaB/Mog_dom"/>
</dbReference>
<keyword evidence="11" id="KW-1185">Reference proteome</keyword>
<evidence type="ECO:0000256" key="3">
    <source>
        <dbReference type="ARBA" id="ARBA00010763"/>
    </source>
</evidence>
<keyword evidence="7" id="KW-0808">Transferase</keyword>
<feature type="domain" description="MoaB/Mog" evidence="9">
    <location>
        <begin position="229"/>
        <end position="375"/>
    </location>
</feature>
<dbReference type="InterPro" id="IPR036688">
    <property type="entry name" value="MoeA_C_domain_IV_sf"/>
</dbReference>
<feature type="region of interest" description="Disordered" evidence="8">
    <location>
        <begin position="1"/>
        <end position="31"/>
    </location>
</feature>
<dbReference type="NCBIfam" id="TIGR00177">
    <property type="entry name" value="molyb_syn"/>
    <property type="match status" value="1"/>
</dbReference>
<accession>A0ABP9D3H1</accession>
<dbReference type="EC" id="2.10.1.1" evidence="7"/>
<reference evidence="11" key="1">
    <citation type="journal article" date="2019" name="Int. J. Syst. Evol. Microbiol.">
        <title>The Global Catalogue of Microorganisms (GCM) 10K type strain sequencing project: providing services to taxonomists for standard genome sequencing and annotation.</title>
        <authorList>
            <consortium name="The Broad Institute Genomics Platform"/>
            <consortium name="The Broad Institute Genome Sequencing Center for Infectious Disease"/>
            <person name="Wu L."/>
            <person name="Ma J."/>
        </authorList>
    </citation>
    <scope>NUCLEOTIDE SEQUENCE [LARGE SCALE GENOMIC DNA]</scope>
    <source>
        <strain evidence="11">JCM 18081</strain>
    </source>
</reference>
<dbReference type="RefSeq" id="WP_425586604.1">
    <property type="nucleotide sequence ID" value="NZ_BAABIG010000083.1"/>
</dbReference>
<dbReference type="CDD" id="cd00887">
    <property type="entry name" value="MoeA"/>
    <property type="match status" value="1"/>
</dbReference>
<dbReference type="Gene3D" id="2.170.190.11">
    <property type="entry name" value="Molybdopterin biosynthesis moea protein, domain 3"/>
    <property type="match status" value="1"/>
</dbReference>